<keyword evidence="1" id="KW-0812">Transmembrane</keyword>
<reference evidence="2 3" key="1">
    <citation type="submission" date="2024-01" db="EMBL/GenBank/DDBJ databases">
        <title>Metagenomic exploration of the rhizosphere soil microbial community and their significance in facilitating the development of wild simulated ginseng.</title>
        <authorList>
            <person name="Huang J."/>
        </authorList>
    </citation>
    <scope>NUCLEOTIDE SEQUENCE [LARGE SCALE GENOMIC DNA]</scope>
    <source>
        <strain evidence="2 3">WY141</strain>
    </source>
</reference>
<keyword evidence="3" id="KW-1185">Reference proteome</keyword>
<evidence type="ECO:0000313" key="3">
    <source>
        <dbReference type="Proteomes" id="UP001456562"/>
    </source>
</evidence>
<sequence>MQQQPTPDHNTRIVVALIGVAMVGFIAVTYPTLIPALTVALAAFMALAILLKL</sequence>
<organism evidence="2 3">
    <name type="scientific">Streptomyces microflavus</name>
    <name type="common">Streptomyces lipmanii</name>
    <dbReference type="NCBI Taxonomy" id="1919"/>
    <lineage>
        <taxon>Bacteria</taxon>
        <taxon>Bacillati</taxon>
        <taxon>Actinomycetota</taxon>
        <taxon>Actinomycetes</taxon>
        <taxon>Kitasatosporales</taxon>
        <taxon>Streptomycetaceae</taxon>
        <taxon>Streptomyces</taxon>
    </lineage>
</organism>
<evidence type="ECO:0000256" key="1">
    <source>
        <dbReference type="SAM" id="Phobius"/>
    </source>
</evidence>
<protein>
    <submittedName>
        <fullName evidence="2">Uncharacterized protein</fullName>
    </submittedName>
</protein>
<gene>
    <name evidence="2" type="ORF">ABR748_34990</name>
</gene>
<dbReference type="EMBL" id="JBEJUE010000057">
    <property type="protein sequence ID" value="MER0429367.1"/>
    <property type="molecule type" value="Genomic_DNA"/>
</dbReference>
<feature type="transmembrane region" description="Helical" evidence="1">
    <location>
        <begin position="12"/>
        <end position="28"/>
    </location>
</feature>
<feature type="transmembrane region" description="Helical" evidence="1">
    <location>
        <begin position="34"/>
        <end position="51"/>
    </location>
</feature>
<dbReference type="Proteomes" id="UP001456562">
    <property type="component" value="Unassembled WGS sequence"/>
</dbReference>
<dbReference type="RefSeq" id="WP_350241360.1">
    <property type="nucleotide sequence ID" value="NZ_JBEJUE010000057.1"/>
</dbReference>
<comment type="caution">
    <text evidence="2">The sequence shown here is derived from an EMBL/GenBank/DDBJ whole genome shotgun (WGS) entry which is preliminary data.</text>
</comment>
<keyword evidence="1" id="KW-1133">Transmembrane helix</keyword>
<name>A0ABV1QDW9_STRMI</name>
<keyword evidence="1" id="KW-0472">Membrane</keyword>
<evidence type="ECO:0000313" key="2">
    <source>
        <dbReference type="EMBL" id="MER0429367.1"/>
    </source>
</evidence>
<proteinExistence type="predicted"/>
<accession>A0ABV1QDW9</accession>